<sequence>MNNLSFNALGILHDSGVFSHLDYYFSTTMANVFKDAGPLEILSAALTCRALSKGSICLDLTGTAGNVLKTAEGKELIRLPELEFWCNALKNSTMVGMEVSQCGKKENDMASWIGKYPLILDRDNNLYLSRYYDFQCRLSDNIRARIQRQMPGPDDEFVDKRPTAYFNSRDTHRTFGQQQAVKKALCSGFIIVSGGPGTGKTYITDIIQTLLTTWAYENDLKPPRVMCLAPTGKAAARLKDGATIHSALKPVKNRAGFRHNAANPLAADLVIIDEASMIDMALMTRLFEAIRPDARIVILGDVNQLSPVQAGAVFFDLCHADVLSDFRVLLDVNFRSGGKVGIEKLAKAVNISDADAVAGILKADYPDILFVDTAEDKGYQARLESCILEGYRPLWNATTSEQAMGLLDGFRVLCAHNSGNSGTLQINHLCEKILRSKSKDGINQPVFKMLLMVRRNDYKRLLFNGDTCVVLEESGVPTAWFALGQSESGQSKSGQSDARHFRLSDLPECEPAFAVTVHKSQGSEFDTVLILIPEQVSPVVTRQLLYTGITRSRKKVVIFGSMPMIRQAVKTSVERRSNLQAVLDRE</sequence>
<dbReference type="HAMAP" id="MF_01487">
    <property type="entry name" value="RecD"/>
    <property type="match status" value="1"/>
</dbReference>
<dbReference type="STRING" id="879212.DespoDRAFT_02812"/>
<keyword evidence="5" id="KW-0347">Helicase</keyword>
<dbReference type="InterPro" id="IPR049550">
    <property type="entry name" value="RecD_N"/>
</dbReference>
<keyword evidence="6" id="KW-0269">Exonuclease</keyword>
<keyword evidence="14" id="KW-1185">Reference proteome</keyword>
<keyword evidence="2" id="KW-0547">Nucleotide-binding</keyword>
<organism evidence="13 14">
    <name type="scientific">Desulfobacter postgatei 2ac9</name>
    <dbReference type="NCBI Taxonomy" id="879212"/>
    <lineage>
        <taxon>Bacteria</taxon>
        <taxon>Pseudomonadati</taxon>
        <taxon>Thermodesulfobacteriota</taxon>
        <taxon>Desulfobacteria</taxon>
        <taxon>Desulfobacterales</taxon>
        <taxon>Desulfobacteraceae</taxon>
        <taxon>Desulfobacter</taxon>
    </lineage>
</organism>
<keyword evidence="9" id="KW-0234">DNA repair</keyword>
<evidence type="ECO:0000256" key="1">
    <source>
        <dbReference type="ARBA" id="ARBA00022722"/>
    </source>
</evidence>
<dbReference type="GO" id="GO:0017116">
    <property type="term" value="F:single-stranded DNA helicase activity"/>
    <property type="evidence" value="ECO:0007669"/>
    <property type="project" value="TreeGrafter"/>
</dbReference>
<feature type="domain" description="RecBCD enzyme subunit RecD N-terminal" evidence="12">
    <location>
        <begin position="15"/>
        <end position="127"/>
    </location>
</feature>
<dbReference type="GO" id="GO:0009338">
    <property type="term" value="C:exodeoxyribonuclease V complex"/>
    <property type="evidence" value="ECO:0007669"/>
    <property type="project" value="InterPro"/>
</dbReference>
<name>I5B569_9BACT</name>
<dbReference type="InterPro" id="IPR041851">
    <property type="entry name" value="RecD_N_sf"/>
</dbReference>
<dbReference type="CDD" id="cd17933">
    <property type="entry name" value="DEXSc_RecD-like"/>
    <property type="match status" value="1"/>
</dbReference>
<evidence type="ECO:0000259" key="11">
    <source>
        <dbReference type="Pfam" id="PF13538"/>
    </source>
</evidence>
<reference evidence="13 14" key="2">
    <citation type="submission" date="2012-02" db="EMBL/GenBank/DDBJ databases">
        <title>Improved High-Quality Draft sequence of Desulfobacter postgatei 2ac9.</title>
        <authorList>
            <consortium name="US DOE Joint Genome Institute"/>
            <person name="Lucas S."/>
            <person name="Han J."/>
            <person name="Lapidus A."/>
            <person name="Cheng J.-F."/>
            <person name="Goodwin L."/>
            <person name="Pitluck S."/>
            <person name="Peters L."/>
            <person name="Ovchinnikova G."/>
            <person name="Held B."/>
            <person name="Detter J.C."/>
            <person name="Han C."/>
            <person name="Tapia R."/>
            <person name="Land M."/>
            <person name="Hauser L."/>
            <person name="Kyrpides N."/>
            <person name="Ivanova N."/>
            <person name="Pagani I."/>
            <person name="Orellana R."/>
            <person name="Lovley D."/>
            <person name="Woyke T."/>
        </authorList>
    </citation>
    <scope>NUCLEOTIDE SEQUENCE [LARGE SCALE GENOMIC DNA]</scope>
    <source>
        <strain evidence="13 14">2ac9</strain>
    </source>
</reference>
<dbReference type="OrthoDB" id="9763659at2"/>
<dbReference type="GO" id="GO:0006310">
    <property type="term" value="P:DNA recombination"/>
    <property type="evidence" value="ECO:0007669"/>
    <property type="project" value="InterPro"/>
</dbReference>
<dbReference type="NCBIfam" id="TIGR01447">
    <property type="entry name" value="recD"/>
    <property type="match status" value="1"/>
</dbReference>
<dbReference type="InterPro" id="IPR027785">
    <property type="entry name" value="UvrD-like_helicase_C"/>
</dbReference>
<dbReference type="Pfam" id="PF21185">
    <property type="entry name" value="RecD_N"/>
    <property type="match status" value="1"/>
</dbReference>
<evidence type="ECO:0000256" key="10">
    <source>
        <dbReference type="ARBA" id="ARBA00023235"/>
    </source>
</evidence>
<keyword evidence="4" id="KW-0378">Hydrolase</keyword>
<reference evidence="13 14" key="1">
    <citation type="submission" date="2011-09" db="EMBL/GenBank/DDBJ databases">
        <authorList>
            <consortium name="US DOE Joint Genome Institute (JGI-PGF)"/>
            <person name="Lucas S."/>
            <person name="Han J."/>
            <person name="Lapidus A."/>
            <person name="Cheng J.-F."/>
            <person name="Goodwin L."/>
            <person name="Pitluck S."/>
            <person name="Peters L."/>
            <person name="Land M.L."/>
            <person name="Hauser L."/>
            <person name="Orellana R."/>
            <person name="Lovley D."/>
            <person name="Woyke T.J."/>
        </authorList>
    </citation>
    <scope>NUCLEOTIDE SEQUENCE [LARGE SCALE GENOMIC DNA]</scope>
    <source>
        <strain evidence="13 14">2ac9</strain>
    </source>
</reference>
<dbReference type="CDD" id="cd18809">
    <property type="entry name" value="SF1_C_RecD"/>
    <property type="match status" value="1"/>
</dbReference>
<evidence type="ECO:0000256" key="2">
    <source>
        <dbReference type="ARBA" id="ARBA00022741"/>
    </source>
</evidence>
<keyword evidence="3" id="KW-0227">DNA damage</keyword>
<dbReference type="Pfam" id="PF13245">
    <property type="entry name" value="AAA_19"/>
    <property type="match status" value="1"/>
</dbReference>
<dbReference type="Proteomes" id="UP000005778">
    <property type="component" value="Chromosome"/>
</dbReference>
<dbReference type="PANTHER" id="PTHR43788">
    <property type="entry name" value="DNA2/NAM7 HELICASE FAMILY MEMBER"/>
    <property type="match status" value="1"/>
</dbReference>
<dbReference type="InterPro" id="IPR027417">
    <property type="entry name" value="P-loop_NTPase"/>
</dbReference>
<evidence type="ECO:0000256" key="9">
    <source>
        <dbReference type="ARBA" id="ARBA00023204"/>
    </source>
</evidence>
<evidence type="ECO:0000313" key="14">
    <source>
        <dbReference type="Proteomes" id="UP000005778"/>
    </source>
</evidence>
<keyword evidence="10" id="KW-0413">Isomerase</keyword>
<evidence type="ECO:0000313" key="13">
    <source>
        <dbReference type="EMBL" id="EIM64632.1"/>
    </source>
</evidence>
<dbReference type="InterPro" id="IPR050534">
    <property type="entry name" value="Coronavir_polyprotein_1ab"/>
</dbReference>
<keyword evidence="7" id="KW-0067">ATP-binding</keyword>
<dbReference type="InterPro" id="IPR006344">
    <property type="entry name" value="RecD"/>
</dbReference>
<dbReference type="SUPFAM" id="SSF52540">
    <property type="entry name" value="P-loop containing nucleoside triphosphate hydrolases"/>
    <property type="match status" value="2"/>
</dbReference>
<dbReference type="EMBL" id="CM001488">
    <property type="protein sequence ID" value="EIM64632.1"/>
    <property type="molecule type" value="Genomic_DNA"/>
</dbReference>
<keyword evidence="8" id="KW-0238">DNA-binding</keyword>
<dbReference type="GO" id="GO:0005524">
    <property type="term" value="F:ATP binding"/>
    <property type="evidence" value="ECO:0007669"/>
    <property type="project" value="UniProtKB-KW"/>
</dbReference>
<dbReference type="GO" id="GO:0008854">
    <property type="term" value="F:exodeoxyribonuclease V activity"/>
    <property type="evidence" value="ECO:0007669"/>
    <property type="project" value="InterPro"/>
</dbReference>
<dbReference type="GO" id="GO:0003677">
    <property type="term" value="F:DNA binding"/>
    <property type="evidence" value="ECO:0007669"/>
    <property type="project" value="UniProtKB-KW"/>
</dbReference>
<dbReference type="Pfam" id="PF13538">
    <property type="entry name" value="UvrD_C_2"/>
    <property type="match status" value="1"/>
</dbReference>
<accession>I5B569</accession>
<dbReference type="Gene3D" id="1.10.10.1020">
    <property type="entry name" value="RecBCD complex, subunit RecD, N-terminal domain"/>
    <property type="match status" value="1"/>
</dbReference>
<gene>
    <name evidence="13" type="ORF">DespoDRAFT_02812</name>
</gene>
<protein>
    <submittedName>
        <fullName evidence="13">Exodeoxyribonuclease V, alpha subunit</fullName>
    </submittedName>
</protein>
<dbReference type="Gene3D" id="3.40.50.300">
    <property type="entry name" value="P-loop containing nucleotide triphosphate hydrolases"/>
    <property type="match status" value="3"/>
</dbReference>
<evidence type="ECO:0000256" key="8">
    <source>
        <dbReference type="ARBA" id="ARBA00023125"/>
    </source>
</evidence>
<evidence type="ECO:0000259" key="12">
    <source>
        <dbReference type="Pfam" id="PF21185"/>
    </source>
</evidence>
<dbReference type="eggNOG" id="COG0507">
    <property type="taxonomic scope" value="Bacteria"/>
</dbReference>
<dbReference type="PANTHER" id="PTHR43788:SF6">
    <property type="entry name" value="DNA HELICASE B"/>
    <property type="match status" value="1"/>
</dbReference>
<dbReference type="GO" id="GO:0006302">
    <property type="term" value="P:double-strand break repair"/>
    <property type="evidence" value="ECO:0007669"/>
    <property type="project" value="InterPro"/>
</dbReference>
<evidence type="ECO:0000256" key="6">
    <source>
        <dbReference type="ARBA" id="ARBA00022839"/>
    </source>
</evidence>
<dbReference type="HOGENOM" id="CLU_007524_1_2_7"/>
<evidence type="ECO:0000256" key="4">
    <source>
        <dbReference type="ARBA" id="ARBA00022801"/>
    </source>
</evidence>
<evidence type="ECO:0000256" key="3">
    <source>
        <dbReference type="ARBA" id="ARBA00022763"/>
    </source>
</evidence>
<evidence type="ECO:0000256" key="7">
    <source>
        <dbReference type="ARBA" id="ARBA00022840"/>
    </source>
</evidence>
<keyword evidence="1" id="KW-0540">Nuclease</keyword>
<evidence type="ECO:0000256" key="5">
    <source>
        <dbReference type="ARBA" id="ARBA00022806"/>
    </source>
</evidence>
<proteinExistence type="inferred from homology"/>
<dbReference type="RefSeq" id="WP_004074234.1">
    <property type="nucleotide sequence ID" value="NZ_CM001488.1"/>
</dbReference>
<dbReference type="AlphaFoldDB" id="I5B569"/>
<feature type="domain" description="UvrD-like helicase C-terminal" evidence="11">
    <location>
        <begin position="512"/>
        <end position="558"/>
    </location>
</feature>